<sequence length="3438" mass="354250">MDVRQFAFLARQPSAALKPRNAFFGLPKRGLALILANALFWQPLLAQAEGIVVSAPGTTVGAAGNGVPVVNIATPNGAGLSHNQFQQYNVGPNGVILNNANGALQNTQLGGIIVGNPNLKGGAASVILNEVNGGSASQLRGYTEVAGQSAKVIVANPYGITCAGCGFINTPNVTLTTGKPIIDPTGQLKSYQVDGGAVTIDGEGLNASNVDRFDIITRSAKINAQINARELNVIAGRNDVDAQSLNTTPRADDGSAKPELAIDSSALGGMYAGAIKLVGTEAGVGVKLDGTLAASGGDIQLDANGRLSLVNAKASEAVVIKADQLDATGAVYAGTRIDAQTTTGLSNQKSLAARDSISLTSSGQVINNGIIEAGVNADESRNTSGDVNLTTASLKNSQSVVASRTLTVAAAQTLDNQGGTLSGVKTVASAGQFDNRGGRVLGADALKVNATGLDNRAAGLVHSDNSTDVTVTAALDNQNGRVIGLNNLTLKAGQLTNDNGLVASQQQAQLTAGPLSNRAGEISARQTTLSATSLDNRSGKLLGSQLNVTASGAIDNRLGIFSATSLLTVQAASLDNSDQGSVASQGNLTATIAGLLDNHNQGNLVSQAAQQVQVGQLNNAQAGLVSSKTTLALHGDTLANQGGLVIADGALTLTGGSVDNSNGGQLSSDSRLTLNANHLENGAGRISAKGDLQATVGVLNQQAGELVSEGVLSLTGTSVDNRNGGLIAATNGVDLRSQTVLNQQGEISSQAKVLLVADQLNNNAGKVIGDSGLSLTVQRLLNQSKGLLAGREGLVLNGGQLDNSLGGRITSQKDLNINLTGDLFNHDQGTLLSEGALTVKAGALDNRQGGILSAANALSITTDGQLNNQAGKLLADGTATLVSAVLNNSQGGVISAKQQVDLRSAGLDNSQRGSISSDAGITLNAGQLDNSQQGSIFAKSTVKATLTGLDQHDRGELVSNTSIDLDLNHGQLINRDHGLIATPGQLLLSNLGSVDNSQGGEISSTQSFLLTADALNNRGGKVISGDSLQVRIAKALDNSVEGVLSAKHLLQVDADSLDNQAGGALASRGALDLKVTGLLDNHNQGLISAATALTTTSGSLNNSDKGRLSAGTLQTLNTGALDNRQGGQLVSDGSLTVTAADVDNRSGVIGSQQALNLTVGNLDNSAGLINSQSDLTLAGQRVDSSQGGEISSKGDLKLTIQKLIQRQGRLIGERAVSLDLQGGDLDNSGGLISANGPLTFARLANLTNREQGEISSQTAFSVAAKRIDNGDRGVILSADQLRLEADAVVNADKGLISGWNGLTVVGGSLDNSAEGTLSSKSGTLLTTLTGTLDNHAAGALVSQGKQTISAAGLNNDQGIISGQADVSLTVAGRLDNSNGGLISAGQHLGFNHAQSEILNRGGQISAASITLVGQSLDNSAGQLISQGTLEGTLSGALINANNARLASGAALLLNASSLDNRGGQLVSQDRLDLTLADDLDNRDKGTLASQKDLVIKLLAGDINNQQDGLIFSQKGKLDLAARTLNNQKGTLQSQVDNRLRLSGDLNNQGGRVDSLSGNLDLQTASVVNSAGGILNSSKGWIKLVSGLFDNGSGITQAQSLDITANGGLLNQLGHLSALGGENRIVTSTLNNQGGGVYADTLLKVTAQDFDNQGTAAGNGGKVGARTIDFGLTGALSNRFGLIESDDTLGLAAQTISNVGGTLRAMGRTGSTRISTLGLFDNRLGALESANESLDLQAASLDNNGGRIVHTGSGTFDLTSDQVTRAGGSFVTSGQLDITAAKWTNSSVIQAARLNLDIGEFTQTASGQLLGAQSLTGVGGTWTNEGLLASDGTFNLTLTGGYSGNGRVSSLGAMSLTSARMDLGDNARIAGGALTQINSTTLNNRGRLTAIGDLTVNATTLNNYGTLGGAGKVRLNATHLLNDKGLVFSGNDMTLRVNDFSNRYGDVYSLGGLDIARDDANGRSVLIENVSGTLESTGNMRLLADTLSNRRDQFSTEMKLVSGSFDTYYDDFCDGKGCEVHFRSVERYEDVVTGSSPTAYISSGAGLTVGAQTVDNLYSSISAAGNIQIDTGVLNNTGAAGGEDRHFDSEFYTRNDSVYNTFITRRDQFNLYNNPNSADYRPGEMTIAKLRDGIGTFYNDSSYVVATAGRVIAAAVIQAAGSVTVNATQQINNSVIRANATDINTPAQNRNTNSDVFASTVKPAITAQLPPDLAQRQVNPVTLPGFSLPTSQNGLFRLSGQAAKAGAAGKTATGSADFSVNGRVVSAAEREKTLDYSAVQERGFSLDGQPVSGAVSGQGPLVLDSRAPSVTRVQGVPDIAPVDNSHKYLIETNPALTDLKQFMSSDYLLGKLGYNPDASWKRLGDGLYEQRLIREAVVARTGQRYINGLASDDALFRYLMDNAISYKDSLNLQLGVSLTAEQVAALTHDIVWMEEAEVNGEKVLTPVLYLAQANNRLAPNGALIQGQDVSLISGGDLHNSGTLRATNNLSMVAGNIDNSGLMQAGNRLEMLATDSIRNSRGGIITGRDISATAATGDIINERTVTTFKRDGERFQLRDDVVSDASRFEATDTLRLNAGRDVLNVGSNLKAGGNASVTAGRDVVIASQTEEDSAAYQRRRVKSTEQTLLQHGSSVEVGGNLAIDARRDIAVVASTVSAAKDLSVKAGENLTLAAAANEQHDYSKGKKGQTKTTTQLDSVTQQSAELKAGGDLIAVAGTDLTLVASKISAGNEAYVHADNELQLLAAQDSNYSLYDMSKKGGWGSKKTQRDEVTDVKNVGSEIKTGGDLTLESGGDQKYQAAKLDSGGDIAIVSGGAVTFEAVKDLHQESHEKSKGDAFWTSSKGKGNTDEALRQTQMVAEGNIAIKAVEGLKIDVRQVNQQTVSQSIDAMVKADPQLAWIKEAEARGDVDWRQVKEIHDSFKYSNSGLGPASQIIIAIVMAAVVGPLAAGAAASAGAGVGVAAGAGAVAAGAATNATVSVVNNRGNLGAVLKDVTSSDAMKGYVIAGVTAGMTAAYFGDWTGTQTNTITGKVTTPGLLNTWSGVGKFAANQTLQSGTSMLLSKALGQGGSASDALKSALFNTLAAASFNLVGNYTQNVVADGSAPKIAIHAMVGGLLAEATGGDFKTGALSAGANEALVTHLDTLVKGNDELLTMSSQIVGVLAAAGQKDADAAKLEKGSWVAKNATQYNYLLHHEVEKMLEEVDSKKTEEEKREVRNRYIQLDQERNEQLSAICTQTPDVCKSTSASLVSDDQKLVELVSQLRAQGKGGAALAVGSFIDSNLSATNIIAAEIKAADGGALETLAAEGVKAGVGVVAIKPGAGKGKGSALPVPDSKVASNGLNYKSNPKHTLGGDGNRANAGIEPKNSIDIFESSIPSSKVYNNKEVRYGVDDVGGVHRFEGTNGEFHWNGSTGDLRNPLNKSDIPNDIKKQLGVGGKGR</sequence>
<dbReference type="InterPro" id="IPR008638">
    <property type="entry name" value="FhaB/CdiA-like_TPS"/>
</dbReference>
<feature type="domain" description="Filamentous haemagglutinin FhaB/tRNA nuclease CdiA-like TPS" evidence="3">
    <location>
        <begin position="64"/>
        <end position="185"/>
    </location>
</feature>
<dbReference type="Pfam" id="PF05594">
    <property type="entry name" value="Fil_haemagg"/>
    <property type="match status" value="18"/>
</dbReference>
<dbReference type="InterPro" id="IPR008619">
    <property type="entry name" value="Filamentous_hemagglutn_rpt"/>
</dbReference>
<dbReference type="EMBL" id="LT629782">
    <property type="protein sequence ID" value="SDU23500.1"/>
    <property type="molecule type" value="Genomic_DNA"/>
</dbReference>
<dbReference type="NCBIfam" id="TIGR01901">
    <property type="entry name" value="adhes_NPXG"/>
    <property type="match status" value="1"/>
</dbReference>
<dbReference type="InterPro" id="IPR025157">
    <property type="entry name" value="Hemagglutinin_rpt"/>
</dbReference>
<dbReference type="RefSeq" id="WP_231982724.1">
    <property type="nucleotide sequence ID" value="NZ_JYLM01000010.1"/>
</dbReference>
<reference evidence="4 5" key="1">
    <citation type="submission" date="2016-10" db="EMBL/GenBank/DDBJ databases">
        <authorList>
            <person name="Varghese N."/>
            <person name="Submissions S."/>
        </authorList>
    </citation>
    <scope>NUCLEOTIDE SEQUENCE [LARGE SCALE GENOMIC DNA]</scope>
    <source>
        <strain evidence="4 5">BS2775</strain>
    </source>
</reference>
<keyword evidence="5" id="KW-1185">Reference proteome</keyword>
<evidence type="ECO:0000313" key="5">
    <source>
        <dbReference type="Proteomes" id="UP000183653"/>
    </source>
</evidence>
<dbReference type="SUPFAM" id="SSF51126">
    <property type="entry name" value="Pectin lyase-like"/>
    <property type="match status" value="1"/>
</dbReference>
<accession>A0A8B3Y1D4</accession>
<proteinExistence type="predicted"/>
<name>A0A8B3Y1D4_9PSED</name>
<dbReference type="Pfam" id="PF13332">
    <property type="entry name" value="Fil_haemagg_2"/>
    <property type="match status" value="2"/>
</dbReference>
<protein>
    <submittedName>
        <fullName evidence="4">Filamentous hemagglutinin</fullName>
    </submittedName>
</protein>
<dbReference type="Pfam" id="PF05860">
    <property type="entry name" value="TPS"/>
    <property type="match status" value="1"/>
</dbReference>
<gene>
    <name evidence="4" type="ORF">SAMN04490197_4081</name>
</gene>
<dbReference type="InterPro" id="IPR012334">
    <property type="entry name" value="Pectin_lyas_fold"/>
</dbReference>
<evidence type="ECO:0000313" key="4">
    <source>
        <dbReference type="EMBL" id="SDU23500.1"/>
    </source>
</evidence>
<dbReference type="NCBIfam" id="TIGR01731">
    <property type="entry name" value="fil_hemag_20aa"/>
    <property type="match status" value="40"/>
</dbReference>
<evidence type="ECO:0000256" key="2">
    <source>
        <dbReference type="SAM" id="MobiDB-lite"/>
    </source>
</evidence>
<organism evidence="4 5">
    <name type="scientific">Pseudomonas orientalis</name>
    <dbReference type="NCBI Taxonomy" id="76758"/>
    <lineage>
        <taxon>Bacteria</taxon>
        <taxon>Pseudomonadati</taxon>
        <taxon>Pseudomonadota</taxon>
        <taxon>Gammaproteobacteria</taxon>
        <taxon>Pseudomonadales</taxon>
        <taxon>Pseudomonadaceae</taxon>
        <taxon>Pseudomonas</taxon>
    </lineage>
</organism>
<dbReference type="InterPro" id="IPR010069">
    <property type="entry name" value="CdiA_FHA1_rpt"/>
</dbReference>
<dbReference type="SMART" id="SM00912">
    <property type="entry name" value="Haemagg_act"/>
    <property type="match status" value="1"/>
</dbReference>
<evidence type="ECO:0000259" key="3">
    <source>
        <dbReference type="SMART" id="SM00912"/>
    </source>
</evidence>
<evidence type="ECO:0000256" key="1">
    <source>
        <dbReference type="SAM" id="Coils"/>
    </source>
</evidence>
<dbReference type="Gene3D" id="2.160.20.10">
    <property type="entry name" value="Single-stranded right-handed beta-helix, Pectin lyase-like"/>
    <property type="match status" value="1"/>
</dbReference>
<feature type="region of interest" description="Disordered" evidence="2">
    <location>
        <begin position="3407"/>
        <end position="3438"/>
    </location>
</feature>
<dbReference type="GO" id="GO:0003824">
    <property type="term" value="F:catalytic activity"/>
    <property type="evidence" value="ECO:0007669"/>
    <property type="project" value="UniProtKB-ARBA"/>
</dbReference>
<dbReference type="InterPro" id="IPR011050">
    <property type="entry name" value="Pectin_lyase_fold/virulence"/>
</dbReference>
<keyword evidence="1" id="KW-0175">Coiled coil</keyword>
<dbReference type="Proteomes" id="UP000183653">
    <property type="component" value="Chromosome I"/>
</dbReference>
<feature type="coiled-coil region" evidence="1">
    <location>
        <begin position="3192"/>
        <end position="3224"/>
    </location>
</feature>